<dbReference type="PROSITE" id="PS51820">
    <property type="entry name" value="PA14"/>
    <property type="match status" value="1"/>
</dbReference>
<accession>A0ABV7WLD5</accession>
<dbReference type="RefSeq" id="WP_340295071.1">
    <property type="nucleotide sequence ID" value="NZ_JBBEOI010000204.1"/>
</dbReference>
<dbReference type="Proteomes" id="UP001595685">
    <property type="component" value="Unassembled WGS sequence"/>
</dbReference>
<dbReference type="InterPro" id="IPR017853">
    <property type="entry name" value="GH"/>
</dbReference>
<keyword evidence="2 5" id="KW-0378">Hydrolase</keyword>
<dbReference type="Pfam" id="PF14310">
    <property type="entry name" value="Fn3-like"/>
    <property type="match status" value="1"/>
</dbReference>
<name>A0ABV7WLD5_9MICO</name>
<sequence>MSDELRVPTLDPGVPADDPSVDELVDRLSLAQQVRVLTGADFWALHAEPAVGLRRLVTSDGPAGVRGERWDERDPSANLPSPTSLAATWDPARVERLGRLLAAEARSKGVDVLLAPTINLHRTPFGGRHFECLSEDPFLTAEIATAYVRGVQSQGVAATVKHFVANDSETDRFLYDAQVDERTLHELYLAPFERVVADADPWAVMAAYNGVGGTTMTESPLLQELLKDAWGFDGVVMTDWFAGRSTEAAALSGLDLLMPGPSGPWGDRLVAAVEEGRVPAAAVREKVRRLLLLALRVGALEGSYPRVPEPWPADRVAGELRSAAAAGFVLAANDGILPLEREQLTRLALVGPDAVSGRTLGGGSATVFPPYTVGPLEGLRRVLGEDVEVTWSQGVSSTDRVAALDPSWLQQGAVVRFLDASGEELARETRHSTSLMWLGELTGTLRVPDVDTIELTAVVQVPSSGTYLLGVAGVGPFELALDDAAVLTATVALPEGADPVEGMMRPPQQTVPVDLEAGRPVRLRLRHRPAPTGGFGDAEVATVTFRLLLALSPSADDDLLDAAAEAAAAADVAVVVVGTTAEVESEGFDRTTLALPGRQDELVRRVLAANPRTVVVVNSGAPVLLPWADEAPAVLLTWFPGQEFGNALSDVLLGMREPGGRLPVTWPRSEEGLPSTTPVDGVLAYEEGLRTGYRWYDSEGREPLYGFGHGLGYTTWELGDASSTGTPASGLTITVPVTCRGARPGRQVVQVYASRVQSTVERVPRWLVGSVVVDAAPGESVTATVHVPRRALEHWDVAAHAWALEQGVFRLHVGTSLADVVSTVEVWAA</sequence>
<evidence type="ECO:0000313" key="6">
    <source>
        <dbReference type="Proteomes" id="UP001595685"/>
    </source>
</evidence>
<dbReference type="Pfam" id="PF07691">
    <property type="entry name" value="PA14"/>
    <property type="match status" value="1"/>
</dbReference>
<reference evidence="6" key="1">
    <citation type="journal article" date="2019" name="Int. J. Syst. Evol. Microbiol.">
        <title>The Global Catalogue of Microorganisms (GCM) 10K type strain sequencing project: providing services to taxonomists for standard genome sequencing and annotation.</title>
        <authorList>
            <consortium name="The Broad Institute Genomics Platform"/>
            <consortium name="The Broad Institute Genome Sequencing Center for Infectious Disease"/>
            <person name="Wu L."/>
            <person name="Ma J."/>
        </authorList>
    </citation>
    <scope>NUCLEOTIDE SEQUENCE [LARGE SCALE GENOMIC DNA]</scope>
    <source>
        <strain evidence="6">NCAIM B.02333</strain>
    </source>
</reference>
<evidence type="ECO:0000256" key="1">
    <source>
        <dbReference type="ARBA" id="ARBA00005336"/>
    </source>
</evidence>
<dbReference type="InterPro" id="IPR013783">
    <property type="entry name" value="Ig-like_fold"/>
</dbReference>
<evidence type="ECO:0000256" key="2">
    <source>
        <dbReference type="ARBA" id="ARBA00022801"/>
    </source>
</evidence>
<dbReference type="GO" id="GO:0016787">
    <property type="term" value="F:hydrolase activity"/>
    <property type="evidence" value="ECO:0007669"/>
    <property type="project" value="UniProtKB-KW"/>
</dbReference>
<dbReference type="InterPro" id="IPR002772">
    <property type="entry name" value="Glyco_hydro_3_C"/>
</dbReference>
<dbReference type="InterPro" id="IPR001764">
    <property type="entry name" value="Glyco_hydro_3_N"/>
</dbReference>
<evidence type="ECO:0000313" key="5">
    <source>
        <dbReference type="EMBL" id="MFC3689826.1"/>
    </source>
</evidence>
<protein>
    <submittedName>
        <fullName evidence="5">Glycoside hydrolase family 3 protein</fullName>
    </submittedName>
</protein>
<dbReference type="EMBL" id="JBHRWW010000013">
    <property type="protein sequence ID" value="MFC3689826.1"/>
    <property type="molecule type" value="Genomic_DNA"/>
</dbReference>
<proteinExistence type="inferred from homology"/>
<dbReference type="InterPro" id="IPR050288">
    <property type="entry name" value="Cellulose_deg_GH3"/>
</dbReference>
<evidence type="ECO:0000259" key="4">
    <source>
        <dbReference type="PROSITE" id="PS51820"/>
    </source>
</evidence>
<dbReference type="SMART" id="SM01217">
    <property type="entry name" value="Fn3_like"/>
    <property type="match status" value="1"/>
</dbReference>
<dbReference type="InterPro" id="IPR036881">
    <property type="entry name" value="Glyco_hydro_3_C_sf"/>
</dbReference>
<organism evidence="5 6">
    <name type="scientific">Aquipuribacter hungaricus</name>
    <dbReference type="NCBI Taxonomy" id="545624"/>
    <lineage>
        <taxon>Bacteria</taxon>
        <taxon>Bacillati</taxon>
        <taxon>Actinomycetota</taxon>
        <taxon>Actinomycetes</taxon>
        <taxon>Micrococcales</taxon>
        <taxon>Intrasporangiaceae</taxon>
        <taxon>Aquipuribacter</taxon>
    </lineage>
</organism>
<dbReference type="Pfam" id="PF00933">
    <property type="entry name" value="Glyco_hydro_3"/>
    <property type="match status" value="1"/>
</dbReference>
<comment type="similarity">
    <text evidence="1">Belongs to the glycosyl hydrolase 3 family.</text>
</comment>
<dbReference type="Gene3D" id="2.60.40.10">
    <property type="entry name" value="Immunoglobulins"/>
    <property type="match status" value="1"/>
</dbReference>
<dbReference type="Gene3D" id="2.60.120.260">
    <property type="entry name" value="Galactose-binding domain-like"/>
    <property type="match status" value="1"/>
</dbReference>
<dbReference type="InterPro" id="IPR037524">
    <property type="entry name" value="PA14/GLEYA"/>
</dbReference>
<feature type="region of interest" description="Disordered" evidence="3">
    <location>
        <begin position="65"/>
        <end position="85"/>
    </location>
</feature>
<dbReference type="InterPro" id="IPR011658">
    <property type="entry name" value="PA14_dom"/>
</dbReference>
<dbReference type="SUPFAM" id="SSF52279">
    <property type="entry name" value="Beta-D-glucan exohydrolase, C-terminal domain"/>
    <property type="match status" value="1"/>
</dbReference>
<evidence type="ECO:0000256" key="3">
    <source>
        <dbReference type="SAM" id="MobiDB-lite"/>
    </source>
</evidence>
<dbReference type="PANTHER" id="PTHR42715">
    <property type="entry name" value="BETA-GLUCOSIDASE"/>
    <property type="match status" value="1"/>
</dbReference>
<dbReference type="PRINTS" id="PR00133">
    <property type="entry name" value="GLHYDRLASE3"/>
</dbReference>
<dbReference type="SUPFAM" id="SSF51445">
    <property type="entry name" value="(Trans)glycosidases"/>
    <property type="match status" value="1"/>
</dbReference>
<keyword evidence="6" id="KW-1185">Reference proteome</keyword>
<dbReference type="InterPro" id="IPR036962">
    <property type="entry name" value="Glyco_hydro_3_N_sf"/>
</dbReference>
<feature type="domain" description="PA14" evidence="4">
    <location>
        <begin position="408"/>
        <end position="556"/>
    </location>
</feature>
<dbReference type="Gene3D" id="3.40.50.1700">
    <property type="entry name" value="Glycoside hydrolase family 3 C-terminal domain"/>
    <property type="match status" value="1"/>
</dbReference>
<dbReference type="Gene3D" id="3.20.20.300">
    <property type="entry name" value="Glycoside hydrolase, family 3, N-terminal domain"/>
    <property type="match status" value="1"/>
</dbReference>
<gene>
    <name evidence="5" type="ORF">ACFOLH_15865</name>
</gene>
<dbReference type="Pfam" id="PF01915">
    <property type="entry name" value="Glyco_hydro_3_C"/>
    <property type="match status" value="1"/>
</dbReference>
<comment type="caution">
    <text evidence="5">The sequence shown here is derived from an EMBL/GenBank/DDBJ whole genome shotgun (WGS) entry which is preliminary data.</text>
</comment>
<feature type="compositionally biased region" description="Basic and acidic residues" evidence="3">
    <location>
        <begin position="66"/>
        <end position="75"/>
    </location>
</feature>
<dbReference type="InterPro" id="IPR026891">
    <property type="entry name" value="Fn3-like"/>
</dbReference>
<dbReference type="PANTHER" id="PTHR42715:SF10">
    <property type="entry name" value="BETA-GLUCOSIDASE"/>
    <property type="match status" value="1"/>
</dbReference>